<comment type="caution">
    <text evidence="1">The sequence shown here is derived from an EMBL/GenBank/DDBJ whole genome shotgun (WGS) entry which is preliminary data.</text>
</comment>
<accession>A0A1V6UXT3</accession>
<evidence type="ECO:0008006" key="3">
    <source>
        <dbReference type="Google" id="ProtNLM"/>
    </source>
</evidence>
<keyword evidence="2" id="KW-1185">Reference proteome</keyword>
<gene>
    <name evidence="1" type="ORF">PENCOP_c003G06939</name>
</gene>
<dbReference type="AlphaFoldDB" id="A0A1V6UXT3"/>
<dbReference type="Gene3D" id="3.40.50.720">
    <property type="entry name" value="NAD(P)-binding Rossmann-like Domain"/>
    <property type="match status" value="1"/>
</dbReference>
<sequence>MLIDPENIGHFAAATLIEARHFSHRAGDIGGEALTAEQMAQAISKVSGRNNGVRHTPRERAERLAPFNPQIDSQLWFWERQDSLDPRELEAEFGVELTTFKELWTTNKVLVNQAFK</sequence>
<dbReference type="SUPFAM" id="SSF51735">
    <property type="entry name" value="NAD(P)-binding Rossmann-fold domains"/>
    <property type="match status" value="1"/>
</dbReference>
<protein>
    <recommendedName>
        <fullName evidence="3">NmrA-like domain-containing protein</fullName>
    </recommendedName>
</protein>
<evidence type="ECO:0000313" key="2">
    <source>
        <dbReference type="Proteomes" id="UP000191500"/>
    </source>
</evidence>
<organism evidence="1 2">
    <name type="scientific">Penicillium coprophilum</name>
    <dbReference type="NCBI Taxonomy" id="36646"/>
    <lineage>
        <taxon>Eukaryota</taxon>
        <taxon>Fungi</taxon>
        <taxon>Dikarya</taxon>
        <taxon>Ascomycota</taxon>
        <taxon>Pezizomycotina</taxon>
        <taxon>Eurotiomycetes</taxon>
        <taxon>Eurotiomycetidae</taxon>
        <taxon>Eurotiales</taxon>
        <taxon>Aspergillaceae</taxon>
        <taxon>Penicillium</taxon>
    </lineage>
</organism>
<dbReference type="InterPro" id="IPR036291">
    <property type="entry name" value="NAD(P)-bd_dom_sf"/>
</dbReference>
<dbReference type="EMBL" id="MDDG01000003">
    <property type="protein sequence ID" value="OQE43208.1"/>
    <property type="molecule type" value="Genomic_DNA"/>
</dbReference>
<evidence type="ECO:0000313" key="1">
    <source>
        <dbReference type="EMBL" id="OQE43208.1"/>
    </source>
</evidence>
<proteinExistence type="predicted"/>
<reference evidence="2" key="1">
    <citation type="journal article" date="2017" name="Nat. Microbiol.">
        <title>Global analysis of biosynthetic gene clusters reveals vast potential of secondary metabolite production in Penicillium species.</title>
        <authorList>
            <person name="Nielsen J.C."/>
            <person name="Grijseels S."/>
            <person name="Prigent S."/>
            <person name="Ji B."/>
            <person name="Dainat J."/>
            <person name="Nielsen K.F."/>
            <person name="Frisvad J.C."/>
            <person name="Workman M."/>
            <person name="Nielsen J."/>
        </authorList>
    </citation>
    <scope>NUCLEOTIDE SEQUENCE [LARGE SCALE GENOMIC DNA]</scope>
    <source>
        <strain evidence="2">IBT 31321</strain>
    </source>
</reference>
<name>A0A1V6UXT3_9EURO</name>
<dbReference type="STRING" id="36646.A0A1V6UXT3"/>
<dbReference type="Gene3D" id="3.90.25.10">
    <property type="entry name" value="UDP-galactose 4-epimerase, domain 1"/>
    <property type="match status" value="1"/>
</dbReference>
<dbReference type="Proteomes" id="UP000191500">
    <property type="component" value="Unassembled WGS sequence"/>
</dbReference>